<dbReference type="Proteomes" id="UP001072952">
    <property type="component" value="Unassembled WGS sequence"/>
</dbReference>
<dbReference type="InterPro" id="IPR027417">
    <property type="entry name" value="P-loop_NTPase"/>
</dbReference>
<gene>
    <name evidence="5" type="ORF">NW133_04685</name>
</gene>
<dbReference type="PANTHER" id="PTHR42939:SF1">
    <property type="entry name" value="ABC TRANSPORTER ATP-BINDING PROTEIN ALBC-RELATED"/>
    <property type="match status" value="1"/>
</dbReference>
<dbReference type="InterPro" id="IPR017871">
    <property type="entry name" value="ABC_transporter-like_CS"/>
</dbReference>
<dbReference type="SMART" id="SM00382">
    <property type="entry name" value="AAA"/>
    <property type="match status" value="1"/>
</dbReference>
<dbReference type="PROSITE" id="PS00211">
    <property type="entry name" value="ABC_TRANSPORTER_1"/>
    <property type="match status" value="1"/>
</dbReference>
<evidence type="ECO:0000256" key="2">
    <source>
        <dbReference type="ARBA" id="ARBA00022741"/>
    </source>
</evidence>
<reference evidence="5" key="1">
    <citation type="journal article" date="2022" name="Int. J. Mol. Sci.">
        <title>Phenotypic and Genotypic Virulence Characterisation of Staphylococcus pettenkoferi Strains Isolated from Human Bloodstream and Diabetic Foot Infections.</title>
        <authorList>
            <person name="Magnan C."/>
            <person name="Ahmad-Mansour N."/>
            <person name="Pouget C."/>
            <person name="Morsli M."/>
            <person name="Huc-Brandt S."/>
            <person name="Pantel A."/>
            <person name="Dunyach-Remy C."/>
            <person name="Sotto A."/>
            <person name="Molle V."/>
            <person name="Lavigne J.-P."/>
        </authorList>
    </citation>
    <scope>NUCLEOTIDE SEQUENCE</scope>
    <source>
        <strain evidence="5">NSP012P</strain>
    </source>
</reference>
<keyword evidence="1" id="KW-0813">Transport</keyword>
<reference evidence="5" key="2">
    <citation type="submission" date="2022-08" db="EMBL/GenBank/DDBJ databases">
        <authorList>
            <person name="Magnan C."/>
        </authorList>
    </citation>
    <scope>NUCLEOTIDE SEQUENCE</scope>
    <source>
        <strain evidence="5">NSP012P</strain>
    </source>
</reference>
<name>A0ABT4BJI7_9STAP</name>
<dbReference type="RefSeq" id="WP_124225012.1">
    <property type="nucleotide sequence ID" value="NZ_JANSKN010000011.1"/>
</dbReference>
<evidence type="ECO:0000313" key="6">
    <source>
        <dbReference type="Proteomes" id="UP001072952"/>
    </source>
</evidence>
<evidence type="ECO:0000259" key="4">
    <source>
        <dbReference type="PROSITE" id="PS50893"/>
    </source>
</evidence>
<protein>
    <submittedName>
        <fullName evidence="5">ABC transporter ATP-binding protein</fullName>
    </submittedName>
</protein>
<keyword evidence="6" id="KW-1185">Reference proteome</keyword>
<feature type="domain" description="ABC transporter" evidence="4">
    <location>
        <begin position="2"/>
        <end position="231"/>
    </location>
</feature>
<keyword evidence="3 5" id="KW-0067">ATP-binding</keyword>
<dbReference type="PROSITE" id="PS50893">
    <property type="entry name" value="ABC_TRANSPORTER_2"/>
    <property type="match status" value="1"/>
</dbReference>
<evidence type="ECO:0000256" key="3">
    <source>
        <dbReference type="ARBA" id="ARBA00022840"/>
    </source>
</evidence>
<dbReference type="PANTHER" id="PTHR42939">
    <property type="entry name" value="ABC TRANSPORTER ATP-BINDING PROTEIN ALBC-RELATED"/>
    <property type="match status" value="1"/>
</dbReference>
<accession>A0ABT4BJI7</accession>
<dbReference type="InterPro" id="IPR003593">
    <property type="entry name" value="AAA+_ATPase"/>
</dbReference>
<organism evidence="5 6">
    <name type="scientific">Staphylococcus pettenkoferi</name>
    <dbReference type="NCBI Taxonomy" id="170573"/>
    <lineage>
        <taxon>Bacteria</taxon>
        <taxon>Bacillati</taxon>
        <taxon>Bacillota</taxon>
        <taxon>Bacilli</taxon>
        <taxon>Bacillales</taxon>
        <taxon>Staphylococcaceae</taxon>
        <taxon>Staphylococcus</taxon>
    </lineage>
</organism>
<dbReference type="InterPro" id="IPR051782">
    <property type="entry name" value="ABC_Transporter_VariousFunc"/>
</dbReference>
<dbReference type="GO" id="GO:0005524">
    <property type="term" value="F:ATP binding"/>
    <property type="evidence" value="ECO:0007669"/>
    <property type="project" value="UniProtKB-KW"/>
</dbReference>
<dbReference type="EMBL" id="JANSLD010000017">
    <property type="protein sequence ID" value="MCY1582836.1"/>
    <property type="molecule type" value="Genomic_DNA"/>
</dbReference>
<comment type="caution">
    <text evidence="5">The sequence shown here is derived from an EMBL/GenBank/DDBJ whole genome shotgun (WGS) entry which is preliminary data.</text>
</comment>
<dbReference type="InterPro" id="IPR003439">
    <property type="entry name" value="ABC_transporter-like_ATP-bd"/>
</dbReference>
<proteinExistence type="predicted"/>
<keyword evidence="2" id="KW-0547">Nucleotide-binding</keyword>
<dbReference type="Gene3D" id="3.40.50.300">
    <property type="entry name" value="P-loop containing nucleotide triphosphate hydrolases"/>
    <property type="match status" value="1"/>
</dbReference>
<sequence length="234" mass="26702">MLYLNNIKKEFDKNNIVLDGINVTFKEGSINCIVGRNGAGKTTLLNLMSSILMPTSGEISYLGNNINQFTENRKNIFYVAVSPFFYEKLSAKQNLKLICALYEKTISKENINIVIEKVGLESKDLKKPVYNYSSGMKQKLSFAAMLLVSSPVILLDEPFNALDTKTQMNFLGILKDLADENHTIIFTSHLINTMFKLAEYMYVLNEGKITEYHSTTLFDDEEQLEEWINQTIYT</sequence>
<evidence type="ECO:0000256" key="1">
    <source>
        <dbReference type="ARBA" id="ARBA00022448"/>
    </source>
</evidence>
<dbReference type="Pfam" id="PF00005">
    <property type="entry name" value="ABC_tran"/>
    <property type="match status" value="1"/>
</dbReference>
<evidence type="ECO:0000313" key="5">
    <source>
        <dbReference type="EMBL" id="MCY1582836.1"/>
    </source>
</evidence>
<dbReference type="CDD" id="cd03230">
    <property type="entry name" value="ABC_DR_subfamily_A"/>
    <property type="match status" value="1"/>
</dbReference>
<dbReference type="SUPFAM" id="SSF52540">
    <property type="entry name" value="P-loop containing nucleoside triphosphate hydrolases"/>
    <property type="match status" value="1"/>
</dbReference>